<feature type="transmembrane region" description="Helical" evidence="6">
    <location>
        <begin position="263"/>
        <end position="284"/>
    </location>
</feature>
<dbReference type="PANTHER" id="PTHR43652:SF2">
    <property type="entry name" value="BASIC AMINO ACID ANTIPORTER YFCC-RELATED"/>
    <property type="match status" value="1"/>
</dbReference>
<dbReference type="Pfam" id="PF03606">
    <property type="entry name" value="DcuC"/>
    <property type="match status" value="1"/>
</dbReference>
<protein>
    <submittedName>
        <fullName evidence="7">YfcC family protein</fullName>
    </submittedName>
</protein>
<evidence type="ECO:0000256" key="2">
    <source>
        <dbReference type="ARBA" id="ARBA00022475"/>
    </source>
</evidence>
<feature type="transmembrane region" description="Helical" evidence="6">
    <location>
        <begin position="12"/>
        <end position="35"/>
    </location>
</feature>
<comment type="caution">
    <text evidence="7">The sequence shown here is derived from an EMBL/GenBank/DDBJ whole genome shotgun (WGS) entry which is preliminary data.</text>
</comment>
<evidence type="ECO:0000256" key="5">
    <source>
        <dbReference type="ARBA" id="ARBA00023136"/>
    </source>
</evidence>
<dbReference type="AlphaFoldDB" id="A0A396S5L4"/>
<dbReference type="Proteomes" id="UP000265692">
    <property type="component" value="Unassembled WGS sequence"/>
</dbReference>
<dbReference type="InterPro" id="IPR018385">
    <property type="entry name" value="C4_dicarb_anaerob_car-like"/>
</dbReference>
<feature type="transmembrane region" description="Helical" evidence="6">
    <location>
        <begin position="166"/>
        <end position="185"/>
    </location>
</feature>
<keyword evidence="8" id="KW-1185">Reference proteome</keyword>
<sequence length="471" mass="51141">MENEEIIKKKKFQLPHIYVILFIFSALAAISTYFIPAGQFERVPGPEGRTAIDPNSFSHVESTPIGIADFLTVIPRGLIDAGEIVFFTFIIGGMFMVLKTTGIIEVVVDRLANRFAKNSILLIPILTTVFAIGATLIGTPELSLVYIPVIMPLIIALGYDSIVAAAIALVGTVVGFTTGVLNPINVGLSQKIVGVPVFSGLPLRLALFIVCISVGIFFIMRYAKKVQKNPLNSYVYEDDQEKRELYKQKDKIEAKSMNTRQKYASVAAFIFLGILVYGVLQLNWFMVEMAGLFIFMGIVVGLIAGLNATQISNAFTEGFRDVLMGAIIIGLARSVAVVLEDGQIMDSIVHSLGSMVGEMPSVLGAVGMYLVQLTINFIIPSGSGQALVTMPIMGPLADMIGVTRQTAVLAFQFGDGFAHILFPTSGYFMAALVIAGVSWQKWIRFYMPVFLVFSGIGIVTLVIAQMIQYTG</sequence>
<feature type="transmembrane region" description="Helical" evidence="6">
    <location>
        <begin position="84"/>
        <end position="108"/>
    </location>
</feature>
<reference evidence="7 8" key="1">
    <citation type="submission" date="2018-08" db="EMBL/GenBank/DDBJ databases">
        <title>Lysinibacillus sp. YLB-03 draft genome sequence.</title>
        <authorList>
            <person name="Yu L."/>
        </authorList>
    </citation>
    <scope>NUCLEOTIDE SEQUENCE [LARGE SCALE GENOMIC DNA]</scope>
    <source>
        <strain evidence="7 8">YLB-03</strain>
    </source>
</reference>
<evidence type="ECO:0000256" key="1">
    <source>
        <dbReference type="ARBA" id="ARBA00004651"/>
    </source>
</evidence>
<comment type="subcellular location">
    <subcellularLocation>
        <location evidence="1">Cell membrane</location>
        <topology evidence="1">Multi-pass membrane protein</topology>
    </subcellularLocation>
</comment>
<evidence type="ECO:0000256" key="6">
    <source>
        <dbReference type="SAM" id="Phobius"/>
    </source>
</evidence>
<name>A0A396S5L4_9BACL</name>
<dbReference type="RefSeq" id="WP_118877162.1">
    <property type="nucleotide sequence ID" value="NZ_QWEI01000009.1"/>
</dbReference>
<dbReference type="GO" id="GO:0005886">
    <property type="term" value="C:plasma membrane"/>
    <property type="evidence" value="ECO:0007669"/>
    <property type="project" value="UniProtKB-SubCell"/>
</dbReference>
<keyword evidence="4 6" id="KW-1133">Transmembrane helix</keyword>
<evidence type="ECO:0000313" key="8">
    <source>
        <dbReference type="Proteomes" id="UP000265692"/>
    </source>
</evidence>
<keyword evidence="3 6" id="KW-0812">Transmembrane</keyword>
<gene>
    <name evidence="7" type="ORF">D1B33_14725</name>
</gene>
<proteinExistence type="predicted"/>
<dbReference type="InterPro" id="IPR051679">
    <property type="entry name" value="DASS-Related_Transporters"/>
</dbReference>
<feature type="transmembrane region" description="Helical" evidence="6">
    <location>
        <begin position="290"/>
        <end position="309"/>
    </location>
</feature>
<feature type="transmembrane region" description="Helical" evidence="6">
    <location>
        <begin position="120"/>
        <end position="137"/>
    </location>
</feature>
<feature type="transmembrane region" description="Helical" evidence="6">
    <location>
        <begin position="205"/>
        <end position="223"/>
    </location>
</feature>
<organism evidence="7 8">
    <name type="scientific">Ureibacillus yapensis</name>
    <dbReference type="NCBI Taxonomy" id="2304605"/>
    <lineage>
        <taxon>Bacteria</taxon>
        <taxon>Bacillati</taxon>
        <taxon>Bacillota</taxon>
        <taxon>Bacilli</taxon>
        <taxon>Bacillales</taxon>
        <taxon>Caryophanaceae</taxon>
        <taxon>Ureibacillus</taxon>
    </lineage>
</organism>
<dbReference type="EMBL" id="QWEI01000009">
    <property type="protein sequence ID" value="RHW34048.1"/>
    <property type="molecule type" value="Genomic_DNA"/>
</dbReference>
<keyword evidence="2" id="KW-1003">Cell membrane</keyword>
<dbReference type="OrthoDB" id="255482at2"/>
<feature type="transmembrane region" description="Helical" evidence="6">
    <location>
        <begin position="143"/>
        <end position="159"/>
    </location>
</feature>
<feature type="transmembrane region" description="Helical" evidence="6">
    <location>
        <begin position="417"/>
        <end position="438"/>
    </location>
</feature>
<keyword evidence="5 6" id="KW-0472">Membrane</keyword>
<dbReference type="PANTHER" id="PTHR43652">
    <property type="entry name" value="BASIC AMINO ACID ANTIPORTER YFCC-RELATED"/>
    <property type="match status" value="1"/>
</dbReference>
<evidence type="ECO:0000256" key="4">
    <source>
        <dbReference type="ARBA" id="ARBA00022989"/>
    </source>
</evidence>
<feature type="transmembrane region" description="Helical" evidence="6">
    <location>
        <begin position="359"/>
        <end position="379"/>
    </location>
</feature>
<evidence type="ECO:0000256" key="3">
    <source>
        <dbReference type="ARBA" id="ARBA00022692"/>
    </source>
</evidence>
<feature type="transmembrane region" description="Helical" evidence="6">
    <location>
        <begin position="445"/>
        <end position="467"/>
    </location>
</feature>
<accession>A0A396S5L4</accession>
<evidence type="ECO:0000313" key="7">
    <source>
        <dbReference type="EMBL" id="RHW34048.1"/>
    </source>
</evidence>